<dbReference type="Gene3D" id="1.10.1040.10">
    <property type="entry name" value="N-(1-d-carboxylethyl)-l-norvaline Dehydrogenase, domain 2"/>
    <property type="match status" value="1"/>
</dbReference>
<dbReference type="EMBL" id="FNNH01000012">
    <property type="protein sequence ID" value="SDW45871.1"/>
    <property type="molecule type" value="Genomic_DNA"/>
</dbReference>
<dbReference type="InterPro" id="IPR013328">
    <property type="entry name" value="6PGD_dom2"/>
</dbReference>
<dbReference type="GO" id="GO:0015940">
    <property type="term" value="P:pantothenate biosynthetic process"/>
    <property type="evidence" value="ECO:0007669"/>
    <property type="project" value="UniProtKB-UniPathway"/>
</dbReference>
<dbReference type="Pfam" id="PF08546">
    <property type="entry name" value="ApbA_C"/>
    <property type="match status" value="1"/>
</dbReference>
<keyword evidence="6" id="KW-0521">NADP</keyword>
<evidence type="ECO:0000256" key="9">
    <source>
        <dbReference type="ARBA" id="ARBA00048793"/>
    </source>
</evidence>
<dbReference type="InterPro" id="IPR008927">
    <property type="entry name" value="6-PGluconate_DH-like_C_sf"/>
</dbReference>
<evidence type="ECO:0000313" key="12">
    <source>
        <dbReference type="EMBL" id="SDW45871.1"/>
    </source>
</evidence>
<sequence length="340" mass="37345">MNLLNKPIHILGIGGIGAAVGWALSREGYSVVLVDNHPNKVIEGKKNGVTVVGIGTQAVPFVAFDDWIAPNEGFILLCTKTYNNPEVLARLPDDAFLVPIQNGFDAGLERRNHACEGIASFVSECLRDCSETRITRPGTLHIGARRSVTAREWDEITSLAKALGKAKLFPVELVKDIRPYKATKLMYNAAISPLAAVAGIDNGALLTDQLAKKLFFGMLRENYAILKHAHIELARIGPFHPDTVSLILRITALSKFMAMFFRPSLRGTYCSMAPDISAHCCRTEIEAYNGYLIQLAGDFPCPLNRAVLALFEQVTPEGLKPHRKYLQYLADSLPEDVLSD</sequence>
<evidence type="ECO:0000256" key="1">
    <source>
        <dbReference type="ARBA" id="ARBA00004994"/>
    </source>
</evidence>
<dbReference type="PANTHER" id="PTHR43765">
    <property type="entry name" value="2-DEHYDROPANTOATE 2-REDUCTASE-RELATED"/>
    <property type="match status" value="1"/>
</dbReference>
<evidence type="ECO:0000259" key="11">
    <source>
        <dbReference type="Pfam" id="PF08546"/>
    </source>
</evidence>
<dbReference type="InterPro" id="IPR013332">
    <property type="entry name" value="KPR_N"/>
</dbReference>
<feature type="domain" description="Ketopantoate reductase N-terminal" evidence="10">
    <location>
        <begin position="8"/>
        <end position="107"/>
    </location>
</feature>
<keyword evidence="5" id="KW-0566">Pantothenate biosynthesis</keyword>
<dbReference type="Proteomes" id="UP000183454">
    <property type="component" value="Unassembled WGS sequence"/>
</dbReference>
<evidence type="ECO:0000256" key="5">
    <source>
        <dbReference type="ARBA" id="ARBA00022655"/>
    </source>
</evidence>
<comment type="similarity">
    <text evidence="2">Belongs to the ketopantoate reductase family.</text>
</comment>
<proteinExistence type="inferred from homology"/>
<evidence type="ECO:0000256" key="3">
    <source>
        <dbReference type="ARBA" id="ARBA00013014"/>
    </source>
</evidence>
<dbReference type="InterPro" id="IPR036291">
    <property type="entry name" value="NAD(P)-bd_dom_sf"/>
</dbReference>
<dbReference type="GO" id="GO:0005737">
    <property type="term" value="C:cytoplasm"/>
    <property type="evidence" value="ECO:0007669"/>
    <property type="project" value="TreeGrafter"/>
</dbReference>
<dbReference type="RefSeq" id="WP_083340182.1">
    <property type="nucleotide sequence ID" value="NZ_FNNH01000012.1"/>
</dbReference>
<dbReference type="Pfam" id="PF02558">
    <property type="entry name" value="ApbA"/>
    <property type="match status" value="1"/>
</dbReference>
<accession>A0A1H2TPS7</accession>
<dbReference type="GO" id="GO:0008677">
    <property type="term" value="F:2-dehydropantoate 2-reductase activity"/>
    <property type="evidence" value="ECO:0007669"/>
    <property type="project" value="UniProtKB-EC"/>
</dbReference>
<dbReference type="SUPFAM" id="SSF48179">
    <property type="entry name" value="6-phosphogluconate dehydrogenase C-terminal domain-like"/>
    <property type="match status" value="1"/>
</dbReference>
<protein>
    <recommendedName>
        <fullName evidence="4">2-dehydropantoate 2-reductase</fullName>
        <ecNumber evidence="3">1.1.1.169</ecNumber>
    </recommendedName>
    <alternativeName>
        <fullName evidence="8">Ketopantoate reductase</fullName>
    </alternativeName>
</protein>
<evidence type="ECO:0000259" key="10">
    <source>
        <dbReference type="Pfam" id="PF02558"/>
    </source>
</evidence>
<gene>
    <name evidence="12" type="ORF">SAMN05421882_10126</name>
</gene>
<dbReference type="InterPro" id="IPR013752">
    <property type="entry name" value="KPA_reductase"/>
</dbReference>
<dbReference type="PANTHER" id="PTHR43765:SF2">
    <property type="entry name" value="2-DEHYDROPANTOATE 2-REDUCTASE"/>
    <property type="match status" value="1"/>
</dbReference>
<keyword evidence="7" id="KW-0560">Oxidoreductase</keyword>
<comment type="catalytic activity">
    <reaction evidence="9">
        <text>(R)-pantoate + NADP(+) = 2-dehydropantoate + NADPH + H(+)</text>
        <dbReference type="Rhea" id="RHEA:16233"/>
        <dbReference type="ChEBI" id="CHEBI:11561"/>
        <dbReference type="ChEBI" id="CHEBI:15378"/>
        <dbReference type="ChEBI" id="CHEBI:15980"/>
        <dbReference type="ChEBI" id="CHEBI:57783"/>
        <dbReference type="ChEBI" id="CHEBI:58349"/>
        <dbReference type="EC" id="1.1.1.169"/>
    </reaction>
</comment>
<dbReference type="Gene3D" id="3.40.50.720">
    <property type="entry name" value="NAD(P)-binding Rossmann-like Domain"/>
    <property type="match status" value="1"/>
</dbReference>
<evidence type="ECO:0000256" key="7">
    <source>
        <dbReference type="ARBA" id="ARBA00023002"/>
    </source>
</evidence>
<dbReference type="GO" id="GO:0050661">
    <property type="term" value="F:NADP binding"/>
    <property type="evidence" value="ECO:0007669"/>
    <property type="project" value="TreeGrafter"/>
</dbReference>
<reference evidence="12 13" key="1">
    <citation type="submission" date="2016-10" db="EMBL/GenBank/DDBJ databases">
        <authorList>
            <person name="de Groot N.N."/>
        </authorList>
    </citation>
    <scope>NUCLEOTIDE SEQUENCE [LARGE SCALE GENOMIC DNA]</scope>
    <source>
        <strain evidence="12 13">Nm110</strain>
    </source>
</reference>
<dbReference type="UniPathway" id="UPA00028">
    <property type="reaction ID" value="UER00004"/>
</dbReference>
<evidence type="ECO:0000256" key="8">
    <source>
        <dbReference type="ARBA" id="ARBA00032024"/>
    </source>
</evidence>
<name>A0A1H2TPS7_9PROT</name>
<dbReference type="AlphaFoldDB" id="A0A1H2TPS7"/>
<dbReference type="EC" id="1.1.1.169" evidence="3"/>
<comment type="pathway">
    <text evidence="1">Cofactor biosynthesis; (R)-pantothenate biosynthesis; (R)-pantoate from 3-methyl-2-oxobutanoate: step 2/2.</text>
</comment>
<feature type="domain" description="Ketopantoate reductase C-terminal" evidence="11">
    <location>
        <begin position="176"/>
        <end position="313"/>
    </location>
</feature>
<evidence type="ECO:0000256" key="6">
    <source>
        <dbReference type="ARBA" id="ARBA00022857"/>
    </source>
</evidence>
<evidence type="ECO:0000313" key="13">
    <source>
        <dbReference type="Proteomes" id="UP000183454"/>
    </source>
</evidence>
<evidence type="ECO:0000256" key="4">
    <source>
        <dbReference type="ARBA" id="ARBA00019465"/>
    </source>
</evidence>
<dbReference type="SUPFAM" id="SSF51735">
    <property type="entry name" value="NAD(P)-binding Rossmann-fold domains"/>
    <property type="match status" value="1"/>
</dbReference>
<evidence type="ECO:0000256" key="2">
    <source>
        <dbReference type="ARBA" id="ARBA00007870"/>
    </source>
</evidence>
<organism evidence="12 13">
    <name type="scientific">Nitrosomonas communis</name>
    <dbReference type="NCBI Taxonomy" id="44574"/>
    <lineage>
        <taxon>Bacteria</taxon>
        <taxon>Pseudomonadati</taxon>
        <taxon>Pseudomonadota</taxon>
        <taxon>Betaproteobacteria</taxon>
        <taxon>Nitrosomonadales</taxon>
        <taxon>Nitrosomonadaceae</taxon>
        <taxon>Nitrosomonas</taxon>
    </lineage>
</organism>
<dbReference type="InterPro" id="IPR050838">
    <property type="entry name" value="Ketopantoate_reductase"/>
</dbReference>